<evidence type="ECO:0000259" key="6">
    <source>
        <dbReference type="Pfam" id="PF01957"/>
    </source>
</evidence>
<keyword evidence="4 5" id="KW-0472">Membrane</keyword>
<dbReference type="Pfam" id="PF01957">
    <property type="entry name" value="NfeD"/>
    <property type="match status" value="1"/>
</dbReference>
<comment type="subcellular location">
    <subcellularLocation>
        <location evidence="1">Membrane</location>
        <topology evidence="1">Multi-pass membrane protein</topology>
    </subcellularLocation>
</comment>
<dbReference type="PANTHER" id="PTHR33507">
    <property type="entry name" value="INNER MEMBRANE PROTEIN YBBJ"/>
    <property type="match status" value="1"/>
</dbReference>
<feature type="domain" description="NfeD-like C-terminal" evidence="6">
    <location>
        <begin position="79"/>
        <end position="139"/>
    </location>
</feature>
<keyword evidence="3 5" id="KW-1133">Transmembrane helix</keyword>
<evidence type="ECO:0000256" key="4">
    <source>
        <dbReference type="ARBA" id="ARBA00023136"/>
    </source>
</evidence>
<dbReference type="InterPro" id="IPR002810">
    <property type="entry name" value="NfeD-like_C"/>
</dbReference>
<organism evidence="7">
    <name type="scientific">bioreactor metagenome</name>
    <dbReference type="NCBI Taxonomy" id="1076179"/>
    <lineage>
        <taxon>unclassified sequences</taxon>
        <taxon>metagenomes</taxon>
        <taxon>ecological metagenomes</taxon>
    </lineage>
</organism>
<gene>
    <name evidence="7" type="ORF">SDC9_102556</name>
</gene>
<dbReference type="InterPro" id="IPR012340">
    <property type="entry name" value="NA-bd_OB-fold"/>
</dbReference>
<dbReference type="PANTHER" id="PTHR33507:SF3">
    <property type="entry name" value="INNER MEMBRANE PROTEIN YBBJ"/>
    <property type="match status" value="1"/>
</dbReference>
<evidence type="ECO:0000313" key="7">
    <source>
        <dbReference type="EMBL" id="MPM55759.1"/>
    </source>
</evidence>
<evidence type="ECO:0000256" key="3">
    <source>
        <dbReference type="ARBA" id="ARBA00022989"/>
    </source>
</evidence>
<protein>
    <recommendedName>
        <fullName evidence="6">NfeD-like C-terminal domain-containing protein</fullName>
    </recommendedName>
</protein>
<dbReference type="EMBL" id="VSSQ01015423">
    <property type="protein sequence ID" value="MPM55759.1"/>
    <property type="molecule type" value="Genomic_DNA"/>
</dbReference>
<dbReference type="Gene3D" id="2.40.50.140">
    <property type="entry name" value="Nucleic acid-binding proteins"/>
    <property type="match status" value="1"/>
</dbReference>
<feature type="transmembrane region" description="Helical" evidence="5">
    <location>
        <begin position="33"/>
        <end position="62"/>
    </location>
</feature>
<name>A0A645ARR8_9ZZZZ</name>
<evidence type="ECO:0000256" key="2">
    <source>
        <dbReference type="ARBA" id="ARBA00022692"/>
    </source>
</evidence>
<evidence type="ECO:0000256" key="1">
    <source>
        <dbReference type="ARBA" id="ARBA00004141"/>
    </source>
</evidence>
<comment type="caution">
    <text evidence="7">The sequence shown here is derived from an EMBL/GenBank/DDBJ whole genome shotgun (WGS) entry which is preliminary data.</text>
</comment>
<dbReference type="SUPFAM" id="SSF141322">
    <property type="entry name" value="NfeD domain-like"/>
    <property type="match status" value="1"/>
</dbReference>
<sequence length="152" mass="16483">MVLVWLVLTVIFLIAEGLTFGLTTLWFALGSAFALLAALIGMPVSVQIILFIVVSAASLLLLRPIVNGVLKVGRERTNADRVIGKTARVSETIENIQERGQVRLDGQVWTARSDSGECIERGREVIVLRISGVKLIVKPAPEEGHEVPQSGE</sequence>
<keyword evidence="2 5" id="KW-0812">Transmembrane</keyword>
<accession>A0A645ARR8</accession>
<dbReference type="GO" id="GO:0005886">
    <property type="term" value="C:plasma membrane"/>
    <property type="evidence" value="ECO:0007669"/>
    <property type="project" value="TreeGrafter"/>
</dbReference>
<dbReference type="AlphaFoldDB" id="A0A645ARR8"/>
<reference evidence="7" key="1">
    <citation type="submission" date="2019-08" db="EMBL/GenBank/DDBJ databases">
        <authorList>
            <person name="Kucharzyk K."/>
            <person name="Murdoch R.W."/>
            <person name="Higgins S."/>
            <person name="Loffler F."/>
        </authorList>
    </citation>
    <scope>NUCLEOTIDE SEQUENCE</scope>
</reference>
<evidence type="ECO:0000256" key="5">
    <source>
        <dbReference type="SAM" id="Phobius"/>
    </source>
</evidence>
<proteinExistence type="predicted"/>
<dbReference type="InterPro" id="IPR052165">
    <property type="entry name" value="Membrane_assoc_protease"/>
</dbReference>